<feature type="compositionally biased region" description="Low complexity" evidence="1">
    <location>
        <begin position="412"/>
        <end position="445"/>
    </location>
</feature>
<organism evidence="3 4">
    <name type="scientific">Diplogelasinospora grovesii</name>
    <dbReference type="NCBI Taxonomy" id="303347"/>
    <lineage>
        <taxon>Eukaryota</taxon>
        <taxon>Fungi</taxon>
        <taxon>Dikarya</taxon>
        <taxon>Ascomycota</taxon>
        <taxon>Pezizomycotina</taxon>
        <taxon>Sordariomycetes</taxon>
        <taxon>Sordariomycetidae</taxon>
        <taxon>Sordariales</taxon>
        <taxon>Diplogelasinosporaceae</taxon>
        <taxon>Diplogelasinospora</taxon>
    </lineage>
</organism>
<keyword evidence="2" id="KW-0472">Membrane</keyword>
<feature type="transmembrane region" description="Helical" evidence="2">
    <location>
        <begin position="149"/>
        <end position="171"/>
    </location>
</feature>
<evidence type="ECO:0000256" key="2">
    <source>
        <dbReference type="SAM" id="Phobius"/>
    </source>
</evidence>
<feature type="region of interest" description="Disordered" evidence="1">
    <location>
        <begin position="1"/>
        <end position="104"/>
    </location>
</feature>
<evidence type="ECO:0000313" key="4">
    <source>
        <dbReference type="Proteomes" id="UP001303473"/>
    </source>
</evidence>
<feature type="transmembrane region" description="Helical" evidence="2">
    <location>
        <begin position="235"/>
        <end position="260"/>
    </location>
</feature>
<keyword evidence="2" id="KW-1133">Transmembrane helix</keyword>
<accession>A0AAN6MY97</accession>
<dbReference type="EMBL" id="MU853917">
    <property type="protein sequence ID" value="KAK3935574.1"/>
    <property type="molecule type" value="Genomic_DNA"/>
</dbReference>
<name>A0AAN6MY97_9PEZI</name>
<reference evidence="4" key="1">
    <citation type="journal article" date="2023" name="Mol. Phylogenet. Evol.">
        <title>Genome-scale phylogeny and comparative genomics of the fungal order Sordariales.</title>
        <authorList>
            <person name="Hensen N."/>
            <person name="Bonometti L."/>
            <person name="Westerberg I."/>
            <person name="Brannstrom I.O."/>
            <person name="Guillou S."/>
            <person name="Cros-Aarteil S."/>
            <person name="Calhoun S."/>
            <person name="Haridas S."/>
            <person name="Kuo A."/>
            <person name="Mondo S."/>
            <person name="Pangilinan J."/>
            <person name="Riley R."/>
            <person name="LaButti K."/>
            <person name="Andreopoulos B."/>
            <person name="Lipzen A."/>
            <person name="Chen C."/>
            <person name="Yan M."/>
            <person name="Daum C."/>
            <person name="Ng V."/>
            <person name="Clum A."/>
            <person name="Steindorff A."/>
            <person name="Ohm R.A."/>
            <person name="Martin F."/>
            <person name="Silar P."/>
            <person name="Natvig D.O."/>
            <person name="Lalanne C."/>
            <person name="Gautier V."/>
            <person name="Ament-Velasquez S.L."/>
            <person name="Kruys A."/>
            <person name="Hutchinson M.I."/>
            <person name="Powell A.J."/>
            <person name="Barry K."/>
            <person name="Miller A.N."/>
            <person name="Grigoriev I.V."/>
            <person name="Debuchy R."/>
            <person name="Gladieux P."/>
            <person name="Hiltunen Thoren M."/>
            <person name="Johannesson H."/>
        </authorList>
    </citation>
    <scope>NUCLEOTIDE SEQUENCE [LARGE SCALE GENOMIC DNA]</scope>
    <source>
        <strain evidence="4">CBS 340.73</strain>
    </source>
</reference>
<feature type="compositionally biased region" description="Low complexity" evidence="1">
    <location>
        <begin position="364"/>
        <end position="379"/>
    </location>
</feature>
<keyword evidence="4" id="KW-1185">Reference proteome</keyword>
<evidence type="ECO:0000256" key="1">
    <source>
        <dbReference type="SAM" id="MobiDB-lite"/>
    </source>
</evidence>
<sequence length="445" mass="48802">MATATEEKAVNTEEVQEQQQQREQGKQEAIGEEETHTREQAPPPPSVEPSEEQTPQLPPRPVAPLQALPPPHAKALPQPPPGQAPLPGQYGQYPPAQGFQQPPLGTVPVDRNWHIFKLALETLSVIASVVIFGIGIALVVLVWESDDYYIYGTLDFGLAGTAAGLALIWTVCDFLNMAFTSDRRSCHPGAHVGFHLVIWLVALAAVAFISIFVQYMPGDFGYSSSALDMPVEYYIYQQVLLGFTAVLLLIHFIMFWRACVETHRVNRLHRQRVVYVPVAVAAYGSPHGYYYGPQQFPTVLQAQPGMQQQQQFPYPPQMMVPPQMMMNQTPQMMQQQQMQMAQRESVTPQQAQLYGGFYAPVAPPQAHQQPQNNRNSQPPQELPYGYYAPAVPQNGGPPAPQRRESRVPTVASGSGSRRSSGTVAPAAPLAAPATQTTSSGSGTQA</sequence>
<feature type="compositionally biased region" description="Pro residues" evidence="1">
    <location>
        <begin position="56"/>
        <end position="84"/>
    </location>
</feature>
<feature type="region of interest" description="Disordered" evidence="1">
    <location>
        <begin position="360"/>
        <end position="445"/>
    </location>
</feature>
<feature type="compositionally biased region" description="Basic and acidic residues" evidence="1">
    <location>
        <begin position="1"/>
        <end position="11"/>
    </location>
</feature>
<gene>
    <name evidence="3" type="ORF">QBC46DRAFT_397236</name>
</gene>
<dbReference type="Proteomes" id="UP001303473">
    <property type="component" value="Unassembled WGS sequence"/>
</dbReference>
<feature type="transmembrane region" description="Helical" evidence="2">
    <location>
        <begin position="118"/>
        <end position="143"/>
    </location>
</feature>
<feature type="compositionally biased region" description="Low complexity" evidence="1">
    <location>
        <begin position="85"/>
        <end position="103"/>
    </location>
</feature>
<feature type="transmembrane region" description="Helical" evidence="2">
    <location>
        <begin position="192"/>
        <end position="215"/>
    </location>
</feature>
<keyword evidence="2" id="KW-0812">Transmembrane</keyword>
<proteinExistence type="predicted"/>
<comment type="caution">
    <text evidence="3">The sequence shown here is derived from an EMBL/GenBank/DDBJ whole genome shotgun (WGS) entry which is preliminary data.</text>
</comment>
<protein>
    <submittedName>
        <fullName evidence="3">Uncharacterized protein</fullName>
    </submittedName>
</protein>
<dbReference type="AlphaFoldDB" id="A0AAN6MY97"/>
<evidence type="ECO:0000313" key="3">
    <source>
        <dbReference type="EMBL" id="KAK3935574.1"/>
    </source>
</evidence>